<dbReference type="PANTHER" id="PTHR47980">
    <property type="entry name" value="LD44762P"/>
    <property type="match status" value="1"/>
</dbReference>
<accession>A0A8R2D4N3</accession>
<dbReference type="RefSeq" id="XP_016661286.1">
    <property type="nucleotide sequence ID" value="XM_016805797.2"/>
</dbReference>
<dbReference type="AlphaFoldDB" id="A0A8R2D4N3"/>
<dbReference type="Proteomes" id="UP000007819">
    <property type="component" value="Chromosome A1"/>
</dbReference>
<organism evidence="6 7">
    <name type="scientific">Acyrthosiphon pisum</name>
    <name type="common">Pea aphid</name>
    <dbReference type="NCBI Taxonomy" id="7029"/>
    <lineage>
        <taxon>Eukaryota</taxon>
        <taxon>Metazoa</taxon>
        <taxon>Ecdysozoa</taxon>
        <taxon>Arthropoda</taxon>
        <taxon>Hexapoda</taxon>
        <taxon>Insecta</taxon>
        <taxon>Pterygota</taxon>
        <taxon>Neoptera</taxon>
        <taxon>Paraneoptera</taxon>
        <taxon>Hemiptera</taxon>
        <taxon>Sternorrhyncha</taxon>
        <taxon>Aphidomorpha</taxon>
        <taxon>Aphidoidea</taxon>
        <taxon>Aphididae</taxon>
        <taxon>Macrosiphini</taxon>
        <taxon>Acyrthosiphon</taxon>
    </lineage>
</organism>
<evidence type="ECO:0000313" key="6">
    <source>
        <dbReference type="EnsemblMetazoa" id="XP_016661286.1"/>
    </source>
</evidence>
<dbReference type="PRINTS" id="PR00449">
    <property type="entry name" value="RASTRNSFRMNG"/>
</dbReference>
<dbReference type="InterPro" id="IPR027417">
    <property type="entry name" value="P-loop_NTPase"/>
</dbReference>
<protein>
    <submittedName>
        <fullName evidence="6">Uncharacterized protein</fullName>
    </submittedName>
</protein>
<evidence type="ECO:0000256" key="3">
    <source>
        <dbReference type="ARBA" id="ARBA00023134"/>
    </source>
</evidence>
<reference evidence="7" key="1">
    <citation type="submission" date="2010-06" db="EMBL/GenBank/DDBJ databases">
        <authorList>
            <person name="Jiang H."/>
            <person name="Abraham K."/>
            <person name="Ali S."/>
            <person name="Alsbrooks S.L."/>
            <person name="Anim B.N."/>
            <person name="Anosike U.S."/>
            <person name="Attaway T."/>
            <person name="Bandaranaike D.P."/>
            <person name="Battles P.K."/>
            <person name="Bell S.N."/>
            <person name="Bell A.V."/>
            <person name="Beltran B."/>
            <person name="Bickham C."/>
            <person name="Bustamante Y."/>
            <person name="Caleb T."/>
            <person name="Canada A."/>
            <person name="Cardenas V."/>
            <person name="Carter K."/>
            <person name="Chacko J."/>
            <person name="Chandrabose M.N."/>
            <person name="Chavez D."/>
            <person name="Chavez A."/>
            <person name="Chen L."/>
            <person name="Chu H.-S."/>
            <person name="Claassen K.J."/>
            <person name="Cockrell R."/>
            <person name="Collins M."/>
            <person name="Cooper J.A."/>
            <person name="Cree A."/>
            <person name="Curry S.M."/>
            <person name="Da Y."/>
            <person name="Dao M.D."/>
            <person name="Das B."/>
            <person name="Davila M.-L."/>
            <person name="Davy-Carroll L."/>
            <person name="Denson S."/>
            <person name="Dinh H."/>
            <person name="Ebong V.E."/>
            <person name="Edwards J.R."/>
            <person name="Egan A."/>
            <person name="El-Daye J."/>
            <person name="Escobedo L."/>
            <person name="Fernandez S."/>
            <person name="Fernando P.R."/>
            <person name="Flagg N."/>
            <person name="Forbes L.D."/>
            <person name="Fowler R.G."/>
            <person name="Fu Q."/>
            <person name="Gabisi R.A."/>
            <person name="Ganer J."/>
            <person name="Garbino Pronczuk A."/>
            <person name="Garcia R.M."/>
            <person name="Garner T."/>
            <person name="Garrett T.E."/>
            <person name="Gonzalez D.A."/>
            <person name="Hamid H."/>
            <person name="Hawkins E.S."/>
            <person name="Hirani K."/>
            <person name="Hogues M.E."/>
            <person name="Hollins B."/>
            <person name="Hsiao C.-H."/>
            <person name="Jabil R."/>
            <person name="James M.L."/>
            <person name="Jhangiani S.N."/>
            <person name="Johnson B."/>
            <person name="Johnson Q."/>
            <person name="Joshi V."/>
            <person name="Kalu J.B."/>
            <person name="Kam C."/>
            <person name="Kashfia A."/>
            <person name="Keebler J."/>
            <person name="Kisamo H."/>
            <person name="Kovar C.L."/>
            <person name="Lago L.A."/>
            <person name="Lai C.-Y."/>
            <person name="Laidlaw J."/>
            <person name="Lara F."/>
            <person name="Le T.-K."/>
            <person name="Lee S.L."/>
            <person name="Legall F.H."/>
            <person name="Lemon S.J."/>
            <person name="Lewis L.R."/>
            <person name="Li B."/>
            <person name="Liu Y."/>
            <person name="Liu Y.-S."/>
            <person name="Lopez J."/>
            <person name="Lozado R.J."/>
            <person name="Lu J."/>
            <person name="Madu R.C."/>
            <person name="Maheshwari M."/>
            <person name="Maheshwari R."/>
            <person name="Malloy K."/>
            <person name="Martinez E."/>
            <person name="Mathew T."/>
            <person name="Mercado I.C."/>
            <person name="Mercado C."/>
            <person name="Meyer B."/>
            <person name="Montgomery K."/>
            <person name="Morgan M.B."/>
            <person name="Munidasa M."/>
            <person name="Nazareth L.V."/>
            <person name="Nelson J."/>
            <person name="Ng B.M."/>
            <person name="Nguyen N.B."/>
            <person name="Nguyen P.Q."/>
            <person name="Nguyen T."/>
            <person name="Obregon M."/>
            <person name="Okwuonu G.O."/>
            <person name="Onwere C.G."/>
            <person name="Orozco G."/>
            <person name="Parra A."/>
            <person name="Patel S."/>
            <person name="Patil S."/>
            <person name="Perez A."/>
            <person name="Perez Y."/>
            <person name="Pham C."/>
            <person name="Primus E.L."/>
            <person name="Pu L.-L."/>
            <person name="Puazo M."/>
            <person name="Qin X."/>
            <person name="Quiroz J.B."/>
            <person name="Reese J."/>
            <person name="Richards S."/>
            <person name="Rives C.M."/>
            <person name="Robberts R."/>
            <person name="Ruiz S.J."/>
            <person name="Ruiz M.J."/>
            <person name="Santibanez J."/>
            <person name="Schneider B.W."/>
            <person name="Sisson I."/>
            <person name="Smith M."/>
            <person name="Sodergren E."/>
            <person name="Song X.-Z."/>
            <person name="Song B.B."/>
            <person name="Summersgill H."/>
            <person name="Thelus R."/>
            <person name="Thornton R.D."/>
            <person name="Trejos Z.Y."/>
            <person name="Usmani K."/>
            <person name="Vattathil S."/>
            <person name="Villasana D."/>
            <person name="Walker D.L."/>
            <person name="Wang S."/>
            <person name="Wang K."/>
            <person name="White C.S."/>
            <person name="Williams A.C."/>
            <person name="Williamson J."/>
            <person name="Wilson K."/>
            <person name="Woghiren I.O."/>
            <person name="Woodworth J.R."/>
            <person name="Worley K.C."/>
            <person name="Wright R.A."/>
            <person name="Wu W."/>
            <person name="Young L."/>
            <person name="Zhang L."/>
            <person name="Zhang J."/>
            <person name="Zhu Y."/>
            <person name="Muzny D.M."/>
            <person name="Weinstock G."/>
            <person name="Gibbs R.A."/>
        </authorList>
    </citation>
    <scope>NUCLEOTIDE SEQUENCE [LARGE SCALE GENOMIC DNA]</scope>
    <source>
        <strain evidence="7">LSR1</strain>
    </source>
</reference>
<dbReference type="GO" id="GO:0005525">
    <property type="term" value="F:GTP binding"/>
    <property type="evidence" value="ECO:0007669"/>
    <property type="project" value="UniProtKB-KW"/>
</dbReference>
<evidence type="ECO:0000256" key="2">
    <source>
        <dbReference type="ARBA" id="ARBA00022741"/>
    </source>
</evidence>
<dbReference type="SMART" id="SM00173">
    <property type="entry name" value="RAS"/>
    <property type="match status" value="1"/>
</dbReference>
<dbReference type="Gene3D" id="3.40.50.300">
    <property type="entry name" value="P-loop containing nucleotide triphosphate hydrolases"/>
    <property type="match status" value="1"/>
</dbReference>
<dbReference type="PROSITE" id="PS51421">
    <property type="entry name" value="RAS"/>
    <property type="match status" value="1"/>
</dbReference>
<evidence type="ECO:0000256" key="5">
    <source>
        <dbReference type="ARBA" id="ARBA00023289"/>
    </source>
</evidence>
<dbReference type="SMART" id="SM00175">
    <property type="entry name" value="RAB"/>
    <property type="match status" value="1"/>
</dbReference>
<reference evidence="6" key="2">
    <citation type="submission" date="2022-06" db="UniProtKB">
        <authorList>
            <consortium name="EnsemblMetazoa"/>
        </authorList>
    </citation>
    <scope>IDENTIFICATION</scope>
</reference>
<keyword evidence="3" id="KW-0342">GTP-binding</keyword>
<dbReference type="EnsemblMetazoa" id="XM_016805797.2">
    <property type="protein sequence ID" value="XP_016661286.1"/>
    <property type="gene ID" value="LOC100571239"/>
</dbReference>
<dbReference type="FunFam" id="3.40.50.300:FF:001447">
    <property type="entry name" value="Ras-related protein Rab-1B"/>
    <property type="match status" value="1"/>
</dbReference>
<name>A0A8R2D4N3_ACYPI</name>
<dbReference type="Pfam" id="PF00071">
    <property type="entry name" value="Ras"/>
    <property type="match status" value="1"/>
</dbReference>
<comment type="similarity">
    <text evidence="1">Belongs to the small GTPase superfamily. Rab family.</text>
</comment>
<dbReference type="OrthoDB" id="6585768at2759"/>
<proteinExistence type="inferred from homology"/>
<evidence type="ECO:0000256" key="1">
    <source>
        <dbReference type="ARBA" id="ARBA00006270"/>
    </source>
</evidence>
<dbReference type="GO" id="GO:0003924">
    <property type="term" value="F:GTPase activity"/>
    <property type="evidence" value="ECO:0007669"/>
    <property type="project" value="InterPro"/>
</dbReference>
<dbReference type="GeneID" id="100571239"/>
<dbReference type="InterPro" id="IPR005225">
    <property type="entry name" value="Small_GTP-bd"/>
</dbReference>
<dbReference type="InterPro" id="IPR050305">
    <property type="entry name" value="Small_GTPase_Rab"/>
</dbReference>
<dbReference type="InterPro" id="IPR001806">
    <property type="entry name" value="Small_GTPase"/>
</dbReference>
<sequence length="191" mass="21775">MSDTVVAGVTRPVSELQMVWKIIVVGDMNTGIDLKKKNINFENKSIVLNIWDTAGTEKYQYLSQLFYREAMGLFIVYDVTNLNSLQDLHKWMKNIDDFAPSNVVRILIGAKCDMESNRMVSTEEGKLVAKHFGIPFFELSSKNNINVDDAFLKMVSMINEMESVYTIKKNFVILEDKPIVCDIDNPSKCNC</sequence>
<evidence type="ECO:0000256" key="4">
    <source>
        <dbReference type="ARBA" id="ARBA00023288"/>
    </source>
</evidence>
<dbReference type="SMART" id="SM00174">
    <property type="entry name" value="RHO"/>
    <property type="match status" value="1"/>
</dbReference>
<dbReference type="PROSITE" id="PS51419">
    <property type="entry name" value="RAB"/>
    <property type="match status" value="1"/>
</dbReference>
<dbReference type="SUPFAM" id="SSF52540">
    <property type="entry name" value="P-loop containing nucleoside triphosphate hydrolases"/>
    <property type="match status" value="1"/>
</dbReference>
<keyword evidence="7" id="KW-1185">Reference proteome</keyword>
<dbReference type="CDD" id="cd00154">
    <property type="entry name" value="Rab"/>
    <property type="match status" value="1"/>
</dbReference>
<keyword evidence="2" id="KW-0547">Nucleotide-binding</keyword>
<dbReference type="NCBIfam" id="TIGR00231">
    <property type="entry name" value="small_GTP"/>
    <property type="match status" value="1"/>
</dbReference>
<keyword evidence="4" id="KW-0449">Lipoprotein</keyword>
<evidence type="ECO:0000313" key="7">
    <source>
        <dbReference type="Proteomes" id="UP000007819"/>
    </source>
</evidence>
<keyword evidence="5" id="KW-0636">Prenylation</keyword>